<gene>
    <name evidence="1" type="ORF">HaLaN_14403</name>
</gene>
<dbReference type="AlphaFoldDB" id="A0A699Z838"/>
<evidence type="ECO:0000313" key="2">
    <source>
        <dbReference type="Proteomes" id="UP000485058"/>
    </source>
</evidence>
<dbReference type="EMBL" id="BLLF01001189">
    <property type="protein sequence ID" value="GFH17715.1"/>
    <property type="molecule type" value="Genomic_DNA"/>
</dbReference>
<name>A0A699Z838_HAELA</name>
<evidence type="ECO:0000313" key="1">
    <source>
        <dbReference type="EMBL" id="GFH17715.1"/>
    </source>
</evidence>
<reference evidence="1 2" key="1">
    <citation type="submission" date="2020-02" db="EMBL/GenBank/DDBJ databases">
        <title>Draft genome sequence of Haematococcus lacustris strain NIES-144.</title>
        <authorList>
            <person name="Morimoto D."/>
            <person name="Nakagawa S."/>
            <person name="Yoshida T."/>
            <person name="Sawayama S."/>
        </authorList>
    </citation>
    <scope>NUCLEOTIDE SEQUENCE [LARGE SCALE GENOMIC DNA]</scope>
    <source>
        <strain evidence="1 2">NIES-144</strain>
    </source>
</reference>
<protein>
    <submittedName>
        <fullName evidence="1">Uncharacterized protein</fullName>
    </submittedName>
</protein>
<organism evidence="1 2">
    <name type="scientific">Haematococcus lacustris</name>
    <name type="common">Green alga</name>
    <name type="synonym">Haematococcus pluvialis</name>
    <dbReference type="NCBI Taxonomy" id="44745"/>
    <lineage>
        <taxon>Eukaryota</taxon>
        <taxon>Viridiplantae</taxon>
        <taxon>Chlorophyta</taxon>
        <taxon>core chlorophytes</taxon>
        <taxon>Chlorophyceae</taxon>
        <taxon>CS clade</taxon>
        <taxon>Chlamydomonadales</taxon>
        <taxon>Haematococcaceae</taxon>
        <taxon>Haematococcus</taxon>
    </lineage>
</organism>
<keyword evidence="2" id="KW-1185">Reference proteome</keyword>
<proteinExistence type="predicted"/>
<accession>A0A699Z838</accession>
<sequence>MACADGQITQTELRLPMLSKTVRYCESICMNITNPMLGPPGDLCKGVPFTSIHSHFAAISSYFLPLLTTRTIDSEQLRVMNAIENGAVVEEYLHEDYQPHVGTS</sequence>
<comment type="caution">
    <text evidence="1">The sequence shown here is derived from an EMBL/GenBank/DDBJ whole genome shotgun (WGS) entry which is preliminary data.</text>
</comment>
<dbReference type="Proteomes" id="UP000485058">
    <property type="component" value="Unassembled WGS sequence"/>
</dbReference>